<comment type="caution">
    <text evidence="8">The sequence shown here is derived from an EMBL/GenBank/DDBJ whole genome shotgun (WGS) entry which is preliminary data.</text>
</comment>
<keyword evidence="4 7" id="KW-0472">Membrane</keyword>
<keyword evidence="6 7" id="KW-0961">Cell wall biogenesis/degradation</keyword>
<reference evidence="8 9" key="1">
    <citation type="journal article" date="2015" name="Nature">
        <title>rRNA introns, odd ribosomes, and small enigmatic genomes across a large radiation of phyla.</title>
        <authorList>
            <person name="Brown C.T."/>
            <person name="Hug L.A."/>
            <person name="Thomas B.C."/>
            <person name="Sharon I."/>
            <person name="Castelle C.J."/>
            <person name="Singh A."/>
            <person name="Wilkins M.J."/>
            <person name="Williams K.H."/>
            <person name="Banfield J.F."/>
        </authorList>
    </citation>
    <scope>NUCLEOTIDE SEQUENCE [LARGE SCALE GENOMIC DNA]</scope>
</reference>
<keyword evidence="5 7" id="KW-0456">Lyase</keyword>
<evidence type="ECO:0000256" key="2">
    <source>
        <dbReference type="ARBA" id="ARBA00022692"/>
    </source>
</evidence>
<gene>
    <name evidence="7" type="primary">mltG</name>
    <name evidence="8" type="ORF">UT12_C0004G0013</name>
</gene>
<evidence type="ECO:0000256" key="4">
    <source>
        <dbReference type="ARBA" id="ARBA00023136"/>
    </source>
</evidence>
<dbReference type="Pfam" id="PF02618">
    <property type="entry name" value="YceG"/>
    <property type="match status" value="1"/>
</dbReference>
<feature type="transmembrane region" description="Helical" evidence="7">
    <location>
        <begin position="29"/>
        <end position="50"/>
    </location>
</feature>
<feature type="site" description="Important for catalytic activity" evidence="7">
    <location>
        <position position="232"/>
    </location>
</feature>
<dbReference type="GO" id="GO:0008932">
    <property type="term" value="F:lytic endotransglycosylase activity"/>
    <property type="evidence" value="ECO:0007669"/>
    <property type="project" value="UniProtKB-UniRule"/>
</dbReference>
<evidence type="ECO:0000256" key="1">
    <source>
        <dbReference type="ARBA" id="ARBA00022475"/>
    </source>
</evidence>
<keyword evidence="1 7" id="KW-1003">Cell membrane</keyword>
<dbReference type="GO" id="GO:0009252">
    <property type="term" value="P:peptidoglycan biosynthetic process"/>
    <property type="evidence" value="ECO:0007669"/>
    <property type="project" value="UniProtKB-UniRule"/>
</dbReference>
<dbReference type="PANTHER" id="PTHR30518">
    <property type="entry name" value="ENDOLYTIC MUREIN TRANSGLYCOSYLASE"/>
    <property type="match status" value="1"/>
</dbReference>
<organism evidence="8 9">
    <name type="scientific">Candidatus Curtissbacteria bacterium GW2011_GWC2_38_9</name>
    <dbReference type="NCBI Taxonomy" id="1618414"/>
    <lineage>
        <taxon>Bacteria</taxon>
        <taxon>Candidatus Curtissiibacteriota</taxon>
    </lineage>
</organism>
<comment type="similarity">
    <text evidence="7">Belongs to the transglycosylase MltG family.</text>
</comment>
<keyword evidence="2 7" id="KW-0812">Transmembrane</keyword>
<sequence length="351" mass="39428">MAAFLSSIKERVSITGQPLWRPKLIRKKFLIFSILFVVLILAPIVLNQYYNYLLKSRSTQESFQIFIIKPGQPIAQIAKNLEKAGLVKNALAFRLLVAQMGIAKNIQYGDFRLSPNKTSREIAQELTHGAIDVWVTLPEGMRVEQQADLIESKLKVSSNDKYQFDKKEYIKLAQEGYMFPDTYLIAKDAAAKDIVERLRQTFDEKVAKNLLVTSSGLSEDEIVILASLIEKEAKSDEERSTIAGILLNRVDVGMALEVDATVSYAKGYDSANNTWWPTVTVADYKSVKSSYNTYLNAGLPPAPIASPGLESIRSAASPAQTDYFYYLHDSKGQIHYAKTVEEHNKNIQDFL</sequence>
<comment type="subcellular location">
    <subcellularLocation>
        <location evidence="7">Cell membrane</location>
        <topology evidence="7">Single-pass membrane protein</topology>
    </subcellularLocation>
</comment>
<dbReference type="GO" id="GO:0071555">
    <property type="term" value="P:cell wall organization"/>
    <property type="evidence" value="ECO:0007669"/>
    <property type="project" value="UniProtKB-KW"/>
</dbReference>
<dbReference type="HAMAP" id="MF_02065">
    <property type="entry name" value="MltG"/>
    <property type="match status" value="1"/>
</dbReference>
<keyword evidence="3 7" id="KW-1133">Transmembrane helix</keyword>
<evidence type="ECO:0000313" key="8">
    <source>
        <dbReference type="EMBL" id="KKQ89983.1"/>
    </source>
</evidence>
<dbReference type="AlphaFoldDB" id="A0A0G0LDJ9"/>
<dbReference type="CDD" id="cd08010">
    <property type="entry name" value="MltG_like"/>
    <property type="match status" value="1"/>
</dbReference>
<evidence type="ECO:0000256" key="5">
    <source>
        <dbReference type="ARBA" id="ARBA00023239"/>
    </source>
</evidence>
<dbReference type="EMBL" id="LBVP01000004">
    <property type="protein sequence ID" value="KKQ89983.1"/>
    <property type="molecule type" value="Genomic_DNA"/>
</dbReference>
<dbReference type="PANTHER" id="PTHR30518:SF2">
    <property type="entry name" value="ENDOLYTIC MUREIN TRANSGLYCOSYLASE"/>
    <property type="match status" value="1"/>
</dbReference>
<dbReference type="GO" id="GO:0005886">
    <property type="term" value="C:plasma membrane"/>
    <property type="evidence" value="ECO:0007669"/>
    <property type="project" value="UniProtKB-SubCell"/>
</dbReference>
<dbReference type="Proteomes" id="UP000034893">
    <property type="component" value="Unassembled WGS sequence"/>
</dbReference>
<comment type="function">
    <text evidence="7">Functions as a peptidoglycan terminase that cleaves nascent peptidoglycan strands endolytically to terminate their elongation.</text>
</comment>
<comment type="catalytic activity">
    <reaction evidence="7">
        <text>a peptidoglycan chain = a peptidoglycan chain with N-acetyl-1,6-anhydromuramyl-[peptide] at the reducing end + a peptidoglycan chain with N-acetylglucosamine at the non-reducing end.</text>
        <dbReference type="EC" id="4.2.2.29"/>
    </reaction>
</comment>
<accession>A0A0G0LDJ9</accession>
<proteinExistence type="inferred from homology"/>
<evidence type="ECO:0000256" key="7">
    <source>
        <dbReference type="HAMAP-Rule" id="MF_02065"/>
    </source>
</evidence>
<dbReference type="EC" id="4.2.2.29" evidence="7"/>
<protein>
    <recommendedName>
        <fullName evidence="7">Endolytic murein transglycosylase</fullName>
        <ecNumber evidence="7">4.2.2.29</ecNumber>
    </recommendedName>
    <alternativeName>
        <fullName evidence="7">Peptidoglycan lytic transglycosylase</fullName>
    </alternativeName>
    <alternativeName>
        <fullName evidence="7">Peptidoglycan polymerization terminase</fullName>
    </alternativeName>
</protein>
<evidence type="ECO:0000256" key="6">
    <source>
        <dbReference type="ARBA" id="ARBA00023316"/>
    </source>
</evidence>
<evidence type="ECO:0000313" key="9">
    <source>
        <dbReference type="Proteomes" id="UP000034893"/>
    </source>
</evidence>
<dbReference type="InterPro" id="IPR003770">
    <property type="entry name" value="MLTG-like"/>
</dbReference>
<dbReference type="NCBIfam" id="TIGR00247">
    <property type="entry name" value="endolytic transglycosylase MltG"/>
    <property type="match status" value="1"/>
</dbReference>
<dbReference type="Gene3D" id="3.30.1490.480">
    <property type="entry name" value="Endolytic murein transglycosylase"/>
    <property type="match status" value="1"/>
</dbReference>
<name>A0A0G0LDJ9_9BACT</name>
<evidence type="ECO:0000256" key="3">
    <source>
        <dbReference type="ARBA" id="ARBA00022989"/>
    </source>
</evidence>